<organism evidence="4 5">
    <name type="scientific">Mycoplasma capricolum subsp. capricolum (strain California kid / ATCC 27343 / NCTC 10154)</name>
    <dbReference type="NCBI Taxonomy" id="340047"/>
    <lineage>
        <taxon>Bacteria</taxon>
        <taxon>Bacillati</taxon>
        <taxon>Mycoplasmatota</taxon>
        <taxon>Mollicutes</taxon>
        <taxon>Mycoplasmataceae</taxon>
        <taxon>Mycoplasma</taxon>
    </lineage>
</organism>
<dbReference type="PANTHER" id="PTHR44825">
    <property type="match status" value="1"/>
</dbReference>
<dbReference type="SUPFAM" id="SSF46565">
    <property type="entry name" value="Chaperone J-domain"/>
    <property type="match status" value="1"/>
</dbReference>
<dbReference type="Pfam" id="PF00226">
    <property type="entry name" value="DnaJ"/>
    <property type="match status" value="1"/>
</dbReference>
<proteinExistence type="predicted"/>
<keyword evidence="2" id="KW-1133">Transmembrane helix</keyword>
<evidence type="ECO:0000313" key="4">
    <source>
        <dbReference type="EMBL" id="ABC01344.1"/>
    </source>
</evidence>
<gene>
    <name evidence="4" type="ordered locus">MCAP_0307</name>
</gene>
<dbReference type="InterPro" id="IPR001623">
    <property type="entry name" value="DnaJ_domain"/>
</dbReference>
<dbReference type="HOGENOM" id="CLU_766869_0_0_14"/>
<keyword evidence="2" id="KW-0812">Transmembrane</keyword>
<dbReference type="RefSeq" id="WP_011387194.1">
    <property type="nucleotide sequence ID" value="NC_007633.1"/>
</dbReference>
<evidence type="ECO:0000256" key="1">
    <source>
        <dbReference type="SAM" id="Coils"/>
    </source>
</evidence>
<dbReference type="KEGG" id="mcp:MCAP_0307"/>
<dbReference type="PROSITE" id="PS50076">
    <property type="entry name" value="DNAJ_2"/>
    <property type="match status" value="1"/>
</dbReference>
<dbReference type="Gene3D" id="1.10.287.110">
    <property type="entry name" value="DnaJ domain"/>
    <property type="match status" value="1"/>
</dbReference>
<feature type="transmembrane region" description="Helical" evidence="2">
    <location>
        <begin position="68"/>
        <end position="88"/>
    </location>
</feature>
<reference evidence="4 5" key="1">
    <citation type="submission" date="2005-09" db="EMBL/GenBank/DDBJ databases">
        <authorList>
            <person name="Glass J.I."/>
            <person name="Lartigue C."/>
            <person name="Pfannkoch C."/>
            <person name="Baden-Tillson H."/>
            <person name="Smith H.O."/>
            <person name="Venter J.C."/>
            <person name="Roske K."/>
            <person name="Wise K.S."/>
            <person name="Calcutt M.J."/>
            <person name="Nelson W.C."/>
            <person name="Nierman W.C."/>
        </authorList>
    </citation>
    <scope>NUCLEOTIDE SEQUENCE [LARGE SCALE GENOMIC DNA]</scope>
    <source>
        <strain evidence="5">California kid / ATCC 27343 / NCTC 10154</strain>
    </source>
</reference>
<keyword evidence="1" id="KW-0175">Coiled coil</keyword>
<protein>
    <submittedName>
        <fullName evidence="4">Membrane protein, putative</fullName>
    </submittedName>
</protein>
<dbReference type="SMART" id="SM00271">
    <property type="entry name" value="DnaJ"/>
    <property type="match status" value="1"/>
</dbReference>
<dbReference type="InterPro" id="IPR036869">
    <property type="entry name" value="J_dom_sf"/>
</dbReference>
<feature type="transmembrane region" description="Helical" evidence="2">
    <location>
        <begin position="36"/>
        <end position="56"/>
    </location>
</feature>
<feature type="coiled-coil region" evidence="1">
    <location>
        <begin position="127"/>
        <end position="161"/>
    </location>
</feature>
<dbReference type="PANTHER" id="PTHR44825:SF1">
    <property type="entry name" value="DNAJ HOMOLOG SUBFAMILY C MEMBER 4"/>
    <property type="match status" value="1"/>
</dbReference>
<dbReference type="Proteomes" id="UP000001928">
    <property type="component" value="Chromosome"/>
</dbReference>
<evidence type="ECO:0000259" key="3">
    <source>
        <dbReference type="PROSITE" id="PS50076"/>
    </source>
</evidence>
<keyword evidence="2" id="KW-0472">Membrane</keyword>
<feature type="domain" description="J" evidence="3">
    <location>
        <begin position="267"/>
        <end position="323"/>
    </location>
</feature>
<accession>Q2SSH0</accession>
<dbReference type="AlphaFoldDB" id="Q2SSH0"/>
<dbReference type="EMBL" id="CP000123">
    <property type="protein sequence ID" value="ABC01344.1"/>
    <property type="molecule type" value="Genomic_DNA"/>
</dbReference>
<evidence type="ECO:0000313" key="5">
    <source>
        <dbReference type="Proteomes" id="UP000001928"/>
    </source>
</evidence>
<sequence length="361" mass="43538">MDKTADYVNQIPYSKIIETSQQAKERIKKHKKTNRIFNFIFLVSTLVYVSMILLSIYKFSKINFVNNITIATLSYVLVALLCSFYFIYYQKMIQIKKNFIQFYSNKQAKAELKFEKHQSKLKTQAVKKQTQELINQTRLEKEQLQSEKNKVEQQISFAKRKDRLAERQQSRFLKEQDRQQRNEINQSKKLFKLQANQDWNLEAYKKNLEYQRKRLQIDWENEEFIKQVQQAREEFMKKILDEQDISENNQDFNQDLLLELNEANDKEFYELLQVQPGAEPEEIHKAYLKLAKQFHPDLNKSPDASNRMIELNRAREHFETKFGNFYVRKPKLLELKTKNCLELYKENEEYSIDKLTNETNE</sequence>
<dbReference type="InterPro" id="IPR052763">
    <property type="entry name" value="DnaJ_C4"/>
</dbReference>
<dbReference type="PRINTS" id="PR00625">
    <property type="entry name" value="JDOMAIN"/>
</dbReference>
<dbReference type="CDD" id="cd06257">
    <property type="entry name" value="DnaJ"/>
    <property type="match status" value="1"/>
</dbReference>
<name>Q2SSH0_MYCCT</name>
<dbReference type="GeneID" id="68902050"/>
<evidence type="ECO:0000256" key="2">
    <source>
        <dbReference type="SAM" id="Phobius"/>
    </source>
</evidence>